<keyword evidence="2" id="KW-0597">Phosphoprotein</keyword>
<feature type="compositionally biased region" description="Acidic residues" evidence="9">
    <location>
        <begin position="61"/>
        <end position="71"/>
    </location>
</feature>
<feature type="domain" description="Plus3" evidence="10">
    <location>
        <begin position="363"/>
        <end position="494"/>
    </location>
</feature>
<dbReference type="InterPro" id="IPR004343">
    <property type="entry name" value="Plus-3_dom"/>
</dbReference>
<feature type="compositionally biased region" description="Basic and acidic residues" evidence="9">
    <location>
        <begin position="95"/>
        <end position="105"/>
    </location>
</feature>
<keyword evidence="6" id="KW-0804">Transcription</keyword>
<feature type="compositionally biased region" description="Basic and acidic residues" evidence="9">
    <location>
        <begin position="160"/>
        <end position="188"/>
    </location>
</feature>
<feature type="compositionally biased region" description="Basic residues" evidence="9">
    <location>
        <begin position="75"/>
        <end position="94"/>
    </location>
</feature>
<evidence type="ECO:0000259" key="10">
    <source>
        <dbReference type="PROSITE" id="PS51360"/>
    </source>
</evidence>
<dbReference type="PANTHER" id="PTHR13115:SF8">
    <property type="entry name" value="RNA POLYMERASE-ASSOCIATED PROTEIN RTF1 HOMOLOG"/>
    <property type="match status" value="1"/>
</dbReference>
<dbReference type="EMBL" id="CAKKLH010000288">
    <property type="protein sequence ID" value="CAH0108840.1"/>
    <property type="molecule type" value="Genomic_DNA"/>
</dbReference>
<feature type="compositionally biased region" description="Low complexity" evidence="9">
    <location>
        <begin position="123"/>
        <end position="132"/>
    </location>
</feature>
<evidence type="ECO:0000256" key="6">
    <source>
        <dbReference type="ARBA" id="ARBA00023163"/>
    </source>
</evidence>
<evidence type="ECO:0000256" key="8">
    <source>
        <dbReference type="SAM" id="Coils"/>
    </source>
</evidence>
<dbReference type="PROSITE" id="PS51360">
    <property type="entry name" value="PLUS3"/>
    <property type="match status" value="1"/>
</dbReference>
<accession>A0A8J2RQN6</accession>
<dbReference type="FunFam" id="3.90.70.200:FF:000001">
    <property type="entry name" value="RNA polymerase-associated protein RTF1 homolog"/>
    <property type="match status" value="1"/>
</dbReference>
<keyword evidence="12" id="KW-1185">Reference proteome</keyword>
<keyword evidence="5" id="KW-0010">Activator</keyword>
<feature type="compositionally biased region" description="Low complexity" evidence="9">
    <location>
        <begin position="8"/>
        <end position="32"/>
    </location>
</feature>
<evidence type="ECO:0000313" key="12">
    <source>
        <dbReference type="Proteomes" id="UP000789390"/>
    </source>
</evidence>
<evidence type="ECO:0000256" key="2">
    <source>
        <dbReference type="ARBA" id="ARBA00022553"/>
    </source>
</evidence>
<keyword evidence="4 8" id="KW-0175">Coiled coil</keyword>
<name>A0A8J2RQN6_9CRUS</name>
<evidence type="ECO:0000256" key="9">
    <source>
        <dbReference type="SAM" id="MobiDB-lite"/>
    </source>
</evidence>
<keyword evidence="7" id="KW-0539">Nucleus</keyword>
<dbReference type="SUPFAM" id="SSF159042">
    <property type="entry name" value="Plus3-like"/>
    <property type="match status" value="1"/>
</dbReference>
<feature type="coiled-coil region" evidence="8">
    <location>
        <begin position="535"/>
        <end position="562"/>
    </location>
</feature>
<feature type="region of interest" description="Disordered" evidence="9">
    <location>
        <begin position="593"/>
        <end position="628"/>
    </location>
</feature>
<feature type="compositionally biased region" description="Basic residues" evidence="9">
    <location>
        <begin position="189"/>
        <end position="207"/>
    </location>
</feature>
<feature type="compositionally biased region" description="Basic and acidic residues" evidence="9">
    <location>
        <begin position="593"/>
        <end position="607"/>
    </location>
</feature>
<comment type="caution">
    <text evidence="11">The sequence shown here is derived from an EMBL/GenBank/DDBJ whole genome shotgun (WGS) entry which is preliminary data.</text>
</comment>
<protein>
    <recommendedName>
        <fullName evidence="10">Plus3 domain-containing protein</fullName>
    </recommendedName>
</protein>
<dbReference type="GO" id="GO:1990269">
    <property type="term" value="F:RNA polymerase II C-terminal domain phosphoserine binding"/>
    <property type="evidence" value="ECO:0007669"/>
    <property type="project" value="TreeGrafter"/>
</dbReference>
<dbReference type="SMART" id="SM00719">
    <property type="entry name" value="Plus3"/>
    <property type="match status" value="1"/>
</dbReference>
<dbReference type="AlphaFoldDB" id="A0A8J2RQN6"/>
<dbReference type="Proteomes" id="UP000789390">
    <property type="component" value="Unassembled WGS sequence"/>
</dbReference>
<feature type="compositionally biased region" description="Basic and acidic residues" evidence="9">
    <location>
        <begin position="651"/>
        <end position="662"/>
    </location>
</feature>
<dbReference type="Gene3D" id="3.90.70.200">
    <property type="entry name" value="Plus-3 domain"/>
    <property type="match status" value="1"/>
</dbReference>
<feature type="region of interest" description="Disordered" evidence="9">
    <location>
        <begin position="641"/>
        <end position="669"/>
    </location>
</feature>
<comment type="subcellular location">
    <subcellularLocation>
        <location evidence="1">Nucleus</location>
        <location evidence="1">Nucleoplasm</location>
    </subcellularLocation>
</comment>
<gene>
    <name evidence="11" type="ORF">DGAL_LOCUS12247</name>
</gene>
<dbReference type="InterPro" id="IPR036128">
    <property type="entry name" value="Plus3-like_sf"/>
</dbReference>
<feature type="compositionally biased region" description="Acidic residues" evidence="9">
    <location>
        <begin position="133"/>
        <end position="151"/>
    </location>
</feature>
<dbReference type="Pfam" id="PF03126">
    <property type="entry name" value="Plus-3"/>
    <property type="match status" value="1"/>
</dbReference>
<evidence type="ECO:0000256" key="5">
    <source>
        <dbReference type="ARBA" id="ARBA00023159"/>
    </source>
</evidence>
<evidence type="ECO:0000256" key="7">
    <source>
        <dbReference type="ARBA" id="ARBA00023242"/>
    </source>
</evidence>
<feature type="compositionally biased region" description="Basic and acidic residues" evidence="9">
    <location>
        <begin position="208"/>
        <end position="249"/>
    </location>
</feature>
<evidence type="ECO:0000256" key="1">
    <source>
        <dbReference type="ARBA" id="ARBA00004642"/>
    </source>
</evidence>
<organism evidence="11 12">
    <name type="scientific">Daphnia galeata</name>
    <dbReference type="NCBI Taxonomy" id="27404"/>
    <lineage>
        <taxon>Eukaryota</taxon>
        <taxon>Metazoa</taxon>
        <taxon>Ecdysozoa</taxon>
        <taxon>Arthropoda</taxon>
        <taxon>Crustacea</taxon>
        <taxon>Branchiopoda</taxon>
        <taxon>Diplostraca</taxon>
        <taxon>Cladocera</taxon>
        <taxon>Anomopoda</taxon>
        <taxon>Daphniidae</taxon>
        <taxon>Daphnia</taxon>
    </lineage>
</organism>
<keyword evidence="3" id="KW-0805">Transcription regulation</keyword>
<reference evidence="11" key="1">
    <citation type="submission" date="2021-11" db="EMBL/GenBank/DDBJ databases">
        <authorList>
            <person name="Schell T."/>
        </authorList>
    </citation>
    <scope>NUCLEOTIDE SEQUENCE</scope>
    <source>
        <strain evidence="11">M5</strain>
    </source>
</reference>
<feature type="region of interest" description="Disordered" evidence="9">
    <location>
        <begin position="1"/>
        <end position="359"/>
    </location>
</feature>
<evidence type="ECO:0000313" key="11">
    <source>
        <dbReference type="EMBL" id="CAH0108840.1"/>
    </source>
</evidence>
<feature type="compositionally biased region" description="Basic and acidic residues" evidence="9">
    <location>
        <begin position="257"/>
        <end position="280"/>
    </location>
</feature>
<feature type="compositionally biased region" description="Acidic residues" evidence="9">
    <location>
        <begin position="106"/>
        <end position="117"/>
    </location>
</feature>
<dbReference type="PANTHER" id="PTHR13115">
    <property type="entry name" value="RNA POLYMERASE-ASSOCIATED PROTEIN RTF1 HOMOLOG"/>
    <property type="match status" value="1"/>
</dbReference>
<evidence type="ECO:0000256" key="4">
    <source>
        <dbReference type="ARBA" id="ARBA00023054"/>
    </source>
</evidence>
<dbReference type="OrthoDB" id="166375at2759"/>
<sequence length="724" mass="81122">MSKRRAESSSGSGSDSGSSSSSSSNESDAESGLVTSPKKRQRTGAAASNSPPKPVAHDSDSETSDSDDDWDASGKKKKPKKKKAKLSAGKHNKKPSSDNESHSDPEEGEVSDNSDSDDGARKSGSSSSYSSSESEEEFNDGYDENLMGDDNDQARLASMTEKEREEELFNRNERREVMRTRFEIEKKLKAAKRKEQHKKKSSHKGKKDSKDKGLSKDWGDKDLDKDVKERSKERKKTVEENKGKTDKKAQAMTALKARREEKKEREEKEKQRIEDRKNDDKDGDLDGVSADANKKKLKASDVYSDDSGSDSDSGSDFSAEKHGAASKSSFPSSTKRQQSSSSSSSSDSDEDDKGVKAKKPIFVESKEQLGRIRLSRNRLEKWVHAPFLKRAIVGCFVRVGIGMNNGRSVYRIAEIIDVCETGKIYQLGQTKTNKGLRLRHGAQERVFRFEFVSNQDFSDSEFKKWLDDCNTQGTSPPTLEDIEKKLKDIKEAANFEFNEEDINQMLEEKGRFRKTPYNYAMRKNQLMKERDVALLKGEEEETERITKELAELEERADELSKRSLSTTLSSISFINERNRKRNVERAEEAILEEIRASGGQKTEDPFTRRSTRPGKSGSYRPNADGMPPVAEVLSVPAIKLESASQSANAHNESRPDSKDKTKPLVAKPKTSDLFSAHDFDIKIDLEVPLPSQPVVVTPKPVANLKEAPRRSLNLEDYKKKRGLI</sequence>
<dbReference type="GO" id="GO:0016593">
    <property type="term" value="C:Cdc73/Paf1 complex"/>
    <property type="evidence" value="ECO:0007669"/>
    <property type="project" value="TreeGrafter"/>
</dbReference>
<dbReference type="GO" id="GO:0003677">
    <property type="term" value="F:DNA binding"/>
    <property type="evidence" value="ECO:0007669"/>
    <property type="project" value="InterPro"/>
</dbReference>
<feature type="compositionally biased region" description="Low complexity" evidence="9">
    <location>
        <begin position="328"/>
        <end position="346"/>
    </location>
</feature>
<evidence type="ECO:0000256" key="3">
    <source>
        <dbReference type="ARBA" id="ARBA00023015"/>
    </source>
</evidence>
<proteinExistence type="predicted"/>